<evidence type="ECO:0000259" key="1">
    <source>
        <dbReference type="PROSITE" id="PS50042"/>
    </source>
</evidence>
<organism evidence="2 3">
    <name type="scientific">Paramecium sonneborni</name>
    <dbReference type="NCBI Taxonomy" id="65129"/>
    <lineage>
        <taxon>Eukaryota</taxon>
        <taxon>Sar</taxon>
        <taxon>Alveolata</taxon>
        <taxon>Ciliophora</taxon>
        <taxon>Intramacronucleata</taxon>
        <taxon>Oligohymenophorea</taxon>
        <taxon>Peniculida</taxon>
        <taxon>Parameciidae</taxon>
        <taxon>Paramecium</taxon>
    </lineage>
</organism>
<feature type="domain" description="Cyclic nucleotide-binding" evidence="1">
    <location>
        <begin position="68"/>
        <end position="109"/>
    </location>
</feature>
<comment type="caution">
    <text evidence="2">The sequence shown here is derived from an EMBL/GenBank/DDBJ whole genome shotgun (WGS) entry which is preliminary data.</text>
</comment>
<dbReference type="Proteomes" id="UP000692954">
    <property type="component" value="Unassembled WGS sequence"/>
</dbReference>
<protein>
    <recommendedName>
        <fullName evidence="1">Cyclic nucleotide-binding domain-containing protein</fullName>
    </recommendedName>
</protein>
<dbReference type="PROSITE" id="PS50042">
    <property type="entry name" value="CNMP_BINDING_3"/>
    <property type="match status" value="1"/>
</dbReference>
<dbReference type="EMBL" id="CAJJDN010000221">
    <property type="protein sequence ID" value="CAD8129399.1"/>
    <property type="molecule type" value="Genomic_DNA"/>
</dbReference>
<reference evidence="2" key="1">
    <citation type="submission" date="2021-01" db="EMBL/GenBank/DDBJ databases">
        <authorList>
            <consortium name="Genoscope - CEA"/>
            <person name="William W."/>
        </authorList>
    </citation>
    <scope>NUCLEOTIDE SEQUENCE</scope>
</reference>
<evidence type="ECO:0000313" key="2">
    <source>
        <dbReference type="EMBL" id="CAD8129399.1"/>
    </source>
</evidence>
<sequence>MLNERNSERQIYDREKLQESLFIYTFDTISQRFSNRKLSVLLLEKRLIHILRRRLGKEVMLFYASSNFIIQKGQAQVSINQKQVKVILEGDYFADCNFLMLDRGKFRKAVEDIMIKEYDENRKFINEVNFFSFLRLNKRFKKLRFKITIKGKQYFRKIQNVNN</sequence>
<accession>A0A8S1RQP6</accession>
<name>A0A8S1RQP6_9CILI</name>
<proteinExistence type="predicted"/>
<keyword evidence="3" id="KW-1185">Reference proteome</keyword>
<dbReference type="InterPro" id="IPR000595">
    <property type="entry name" value="cNMP-bd_dom"/>
</dbReference>
<gene>
    <name evidence="2" type="ORF">PSON_ATCC_30995.1.T2210013</name>
</gene>
<evidence type="ECO:0000313" key="3">
    <source>
        <dbReference type="Proteomes" id="UP000692954"/>
    </source>
</evidence>
<dbReference type="AlphaFoldDB" id="A0A8S1RQP6"/>